<dbReference type="PROSITE" id="PS50262">
    <property type="entry name" value="G_PROTEIN_RECEP_F1_2"/>
    <property type="match status" value="1"/>
</dbReference>
<evidence type="ECO:0000313" key="17">
    <source>
        <dbReference type="EMBL" id="AEE99801.1"/>
    </source>
</evidence>
<comment type="subcellular location">
    <subcellularLocation>
        <location evidence="1 12">Cell membrane</location>
        <topology evidence="1 12">Multi-pass membrane protein</topology>
    </subcellularLocation>
</comment>
<reference evidence="15" key="1">
    <citation type="journal article" date="2011" name="Genome Biol. Evol.">
        <title>The microevolution of v1r vomeronasal receptor genes in mice.</title>
        <authorList>
            <person name="Park S.H."/>
            <person name="Podlaha O."/>
            <person name="Grus W.E."/>
            <person name="Zhang J."/>
        </authorList>
    </citation>
    <scope>NUCLEOTIDE SEQUENCE</scope>
    <source>
        <strain evidence="14">A9061</strain>
        <strain evidence="15">A9062</strain>
        <strain evidence="16">A9092</strain>
        <strain evidence="17">A9101</strain>
        <strain evidence="18">A9102</strain>
        <strain evidence="19">A9111</strain>
        <strain evidence="20">A9112</strain>
    </source>
</reference>
<dbReference type="EMBL" id="JF782646">
    <property type="protein sequence ID" value="AEE99803.1"/>
    <property type="molecule type" value="Genomic_DNA"/>
</dbReference>
<evidence type="ECO:0000256" key="1">
    <source>
        <dbReference type="ARBA" id="ARBA00004651"/>
    </source>
</evidence>
<dbReference type="GO" id="GO:0005886">
    <property type="term" value="C:plasma membrane"/>
    <property type="evidence" value="ECO:0007669"/>
    <property type="project" value="UniProtKB-SubCell"/>
</dbReference>
<evidence type="ECO:0000313" key="19">
    <source>
        <dbReference type="EMBL" id="AEE99803.1"/>
    </source>
</evidence>
<evidence type="ECO:0000256" key="11">
    <source>
        <dbReference type="ARBA" id="ARBA00023224"/>
    </source>
</evidence>
<keyword evidence="11 12" id="KW-0807">Transducer</keyword>
<keyword evidence="6 12" id="KW-1133">Transmembrane helix</keyword>
<dbReference type="EMBL" id="JF782637">
    <property type="protein sequence ID" value="AEE99794.1"/>
    <property type="molecule type" value="Genomic_DNA"/>
</dbReference>
<evidence type="ECO:0000256" key="12">
    <source>
        <dbReference type="RuleBase" id="RU364061"/>
    </source>
</evidence>
<feature type="transmembrane region" description="Helical" evidence="12">
    <location>
        <begin position="166"/>
        <end position="189"/>
    </location>
</feature>
<evidence type="ECO:0000313" key="14">
    <source>
        <dbReference type="EMBL" id="AEE99793.1"/>
    </source>
</evidence>
<dbReference type="PRINTS" id="PR01534">
    <property type="entry name" value="VOMERONASL1R"/>
</dbReference>
<name>F6MA38_MOUSE</name>
<dbReference type="EMBL" id="JF782647">
    <property type="protein sequence ID" value="AEE99804.1"/>
    <property type="molecule type" value="Genomic_DNA"/>
</dbReference>
<evidence type="ECO:0000256" key="9">
    <source>
        <dbReference type="ARBA" id="ARBA00023157"/>
    </source>
</evidence>
<dbReference type="AlphaFoldDB" id="F6MA38"/>
<evidence type="ECO:0000256" key="8">
    <source>
        <dbReference type="ARBA" id="ARBA00023136"/>
    </source>
</evidence>
<dbReference type="CDD" id="cd13949">
    <property type="entry name" value="7tm_V1R_pheromone"/>
    <property type="match status" value="1"/>
</dbReference>
<dbReference type="PANTHER" id="PTHR24062">
    <property type="entry name" value="VOMERONASAL TYPE-1 RECEPTOR"/>
    <property type="match status" value="1"/>
</dbReference>
<dbReference type="EMBL" id="JF782645">
    <property type="protein sequence ID" value="AEE99802.1"/>
    <property type="molecule type" value="Genomic_DNA"/>
</dbReference>
<proteinExistence type="inferred from homology"/>
<evidence type="ECO:0000256" key="10">
    <source>
        <dbReference type="ARBA" id="ARBA00023170"/>
    </source>
</evidence>
<keyword evidence="8 12" id="KW-0472">Membrane</keyword>
<dbReference type="GO" id="GO:0016503">
    <property type="term" value="F:pheromone receptor activity"/>
    <property type="evidence" value="ECO:0007669"/>
    <property type="project" value="InterPro"/>
</dbReference>
<evidence type="ECO:0000313" key="18">
    <source>
        <dbReference type="EMBL" id="AEE99802.1"/>
    </source>
</evidence>
<feature type="transmembrane region" description="Helical" evidence="12">
    <location>
        <begin position="133"/>
        <end position="154"/>
    </location>
</feature>
<dbReference type="GO" id="GO:0019236">
    <property type="term" value="P:response to pheromone"/>
    <property type="evidence" value="ECO:0007669"/>
    <property type="project" value="UniProtKB-KW"/>
</dbReference>
<dbReference type="SUPFAM" id="SSF81321">
    <property type="entry name" value="Family A G protein-coupled receptor-like"/>
    <property type="match status" value="1"/>
</dbReference>
<dbReference type="FunFam" id="1.20.1070.10:FF:000051">
    <property type="entry name" value="Vomeronasal type-1 receptor"/>
    <property type="match status" value="1"/>
</dbReference>
<feature type="transmembrane region" description="Helical" evidence="12">
    <location>
        <begin position="268"/>
        <end position="288"/>
    </location>
</feature>
<keyword evidence="10 12" id="KW-0675">Receptor</keyword>
<evidence type="ECO:0000256" key="3">
    <source>
        <dbReference type="ARBA" id="ARBA00022475"/>
    </source>
</evidence>
<feature type="transmembrane region" description="Helical" evidence="12">
    <location>
        <begin position="194"/>
        <end position="212"/>
    </location>
</feature>
<evidence type="ECO:0000313" key="20">
    <source>
        <dbReference type="EMBL" id="AEE99804.1"/>
    </source>
</evidence>
<evidence type="ECO:0000256" key="6">
    <source>
        <dbReference type="ARBA" id="ARBA00022989"/>
    </source>
</evidence>
<keyword evidence="9" id="KW-1015">Disulfide bond</keyword>
<evidence type="ECO:0000313" key="15">
    <source>
        <dbReference type="EMBL" id="AEE99794.1"/>
    </source>
</evidence>
<evidence type="ECO:0000259" key="13">
    <source>
        <dbReference type="PROSITE" id="PS50262"/>
    </source>
</evidence>
<feature type="transmembrane region" description="Helical" evidence="12">
    <location>
        <begin position="52"/>
        <end position="71"/>
    </location>
</feature>
<keyword evidence="5 12" id="KW-0812">Transmembrane</keyword>
<feature type="transmembrane region" description="Helical" evidence="12">
    <location>
        <begin position="16"/>
        <end position="40"/>
    </location>
</feature>
<comment type="similarity">
    <text evidence="2 12">Belongs to the G-protein coupled receptor 1 family.</text>
</comment>
<dbReference type="InterPro" id="IPR017452">
    <property type="entry name" value="GPCR_Rhodpsn_7TM"/>
</dbReference>
<protein>
    <recommendedName>
        <fullName evidence="12">Vomeronasal type-1 receptor</fullName>
    </recommendedName>
</protein>
<dbReference type="InterPro" id="IPR004072">
    <property type="entry name" value="Vmron_rcpt_1"/>
</dbReference>
<dbReference type="EMBL" id="JF782644">
    <property type="protein sequence ID" value="AEE99801.1"/>
    <property type="molecule type" value="Genomic_DNA"/>
</dbReference>
<dbReference type="GO" id="GO:0007606">
    <property type="term" value="P:sensory perception of chemical stimulus"/>
    <property type="evidence" value="ECO:0007669"/>
    <property type="project" value="UniProtKB-ARBA"/>
</dbReference>
<evidence type="ECO:0000313" key="16">
    <source>
        <dbReference type="EMBL" id="AEE99800.1"/>
    </source>
</evidence>
<evidence type="ECO:0000256" key="2">
    <source>
        <dbReference type="ARBA" id="ARBA00010663"/>
    </source>
</evidence>
<organism evidence="15">
    <name type="scientific">Mus musculus domesticus</name>
    <name type="common">western European house mouse</name>
    <dbReference type="NCBI Taxonomy" id="10092"/>
    <lineage>
        <taxon>Eukaryota</taxon>
        <taxon>Metazoa</taxon>
        <taxon>Chordata</taxon>
        <taxon>Craniata</taxon>
        <taxon>Vertebrata</taxon>
        <taxon>Euteleostomi</taxon>
        <taxon>Mammalia</taxon>
        <taxon>Eutheria</taxon>
        <taxon>Euarchontoglires</taxon>
        <taxon>Glires</taxon>
        <taxon>Rodentia</taxon>
        <taxon>Myomorpha</taxon>
        <taxon>Muroidea</taxon>
        <taxon>Muridae</taxon>
        <taxon>Murinae</taxon>
        <taxon>Mus</taxon>
        <taxon>Mus</taxon>
    </lineage>
</organism>
<dbReference type="EMBL" id="JF782636">
    <property type="protein sequence ID" value="AEE99793.1"/>
    <property type="molecule type" value="Genomic_DNA"/>
</dbReference>
<evidence type="ECO:0000256" key="5">
    <source>
        <dbReference type="ARBA" id="ARBA00022692"/>
    </source>
</evidence>
<accession>F6MA38</accession>
<keyword evidence="4 12" id="KW-0589">Pheromone response</keyword>
<dbReference type="Pfam" id="PF03402">
    <property type="entry name" value="V1R"/>
    <property type="match status" value="1"/>
</dbReference>
<keyword evidence="3 12" id="KW-1003">Cell membrane</keyword>
<evidence type="ECO:0000256" key="7">
    <source>
        <dbReference type="ARBA" id="ARBA00023040"/>
    </source>
</evidence>
<feature type="domain" description="G-protein coupled receptors family 1 profile" evidence="13">
    <location>
        <begin position="27"/>
        <end position="288"/>
    </location>
</feature>
<dbReference type="EMBL" id="JF782643">
    <property type="protein sequence ID" value="AEE99800.1"/>
    <property type="molecule type" value="Genomic_DNA"/>
</dbReference>
<gene>
    <name evidence="15" type="primary">V1ra9</name>
</gene>
<keyword evidence="7 12" id="KW-0297">G-protein coupled receptor</keyword>
<sequence length="315" mass="35844">MNKMNRLSHNTEIRNAIYSGVGIGISGNSFLLLFHIFKYIRGQRSRPIDLPIGLLSLIHLVMLIAMSLVATDIFMPWGRWGDTTCKCVISLYRFCRSLSLCATSLLSILQAVTLNPRNSCLEKFKRKSPHYMLGCLLFLSVFYTFISSPLATYITAKSNLTSPSFTYITTSCSLAPMSYSFHLTVFILLTSRDVIFVGLMLLSSGYMVTFLGRHKKQSQFLHITSFSLKPSTEKRAMRTILCLMSFFVLMYTLDSIVSYIRSIDDGQIFYCVHIFTAHGYATVSPFLILSTEKYIINIFRSTFGRMVTIILLRNR</sequence>
<dbReference type="Gene3D" id="1.20.1070.10">
    <property type="entry name" value="Rhodopsin 7-helix transmembrane proteins"/>
    <property type="match status" value="1"/>
</dbReference>
<feature type="transmembrane region" description="Helical" evidence="12">
    <location>
        <begin position="236"/>
        <end position="256"/>
    </location>
</feature>
<evidence type="ECO:0000256" key="4">
    <source>
        <dbReference type="ARBA" id="ARBA00022507"/>
    </source>
</evidence>